<keyword evidence="3" id="KW-1185">Reference proteome</keyword>
<evidence type="ECO:0000313" key="3">
    <source>
        <dbReference type="Proteomes" id="UP001419268"/>
    </source>
</evidence>
<organism evidence="2 3">
    <name type="scientific">Stephania cephalantha</name>
    <dbReference type="NCBI Taxonomy" id="152367"/>
    <lineage>
        <taxon>Eukaryota</taxon>
        <taxon>Viridiplantae</taxon>
        <taxon>Streptophyta</taxon>
        <taxon>Embryophyta</taxon>
        <taxon>Tracheophyta</taxon>
        <taxon>Spermatophyta</taxon>
        <taxon>Magnoliopsida</taxon>
        <taxon>Ranunculales</taxon>
        <taxon>Menispermaceae</taxon>
        <taxon>Menispermoideae</taxon>
        <taxon>Cissampelideae</taxon>
        <taxon>Stephania</taxon>
    </lineage>
</organism>
<dbReference type="AlphaFoldDB" id="A0AAP0NQ17"/>
<dbReference type="EMBL" id="JBBNAG010000008">
    <property type="protein sequence ID" value="KAK9112151.1"/>
    <property type="molecule type" value="Genomic_DNA"/>
</dbReference>
<feature type="region of interest" description="Disordered" evidence="1">
    <location>
        <begin position="88"/>
        <end position="157"/>
    </location>
</feature>
<dbReference type="InterPro" id="IPR024738">
    <property type="entry name" value="Hfi1/Tada1"/>
</dbReference>
<dbReference type="Pfam" id="PF12767">
    <property type="entry name" value="SAGA-Tad1"/>
    <property type="match status" value="1"/>
</dbReference>
<reference evidence="2 3" key="1">
    <citation type="submission" date="2024-01" db="EMBL/GenBank/DDBJ databases">
        <title>Genome assemblies of Stephania.</title>
        <authorList>
            <person name="Yang L."/>
        </authorList>
    </citation>
    <scope>NUCLEOTIDE SEQUENCE [LARGE SCALE GENOMIC DNA]</scope>
    <source>
        <strain evidence="2">JXDWG</strain>
        <tissue evidence="2">Leaf</tissue>
    </source>
</reference>
<evidence type="ECO:0008006" key="4">
    <source>
        <dbReference type="Google" id="ProtNLM"/>
    </source>
</evidence>
<protein>
    <recommendedName>
        <fullName evidence="4">Transcriptional coactivator Hfi1/Transcriptional adapter 1</fullName>
    </recommendedName>
</protein>
<dbReference type="PANTHER" id="PTHR21277:SF44">
    <property type="entry name" value="TRANSCRIPTIONAL REGULATOR OF RNA POLII, SAGA, SUBUNIT"/>
    <property type="match status" value="1"/>
</dbReference>
<accession>A0AAP0NQ17</accession>
<proteinExistence type="predicted"/>
<dbReference type="GO" id="GO:0000124">
    <property type="term" value="C:SAGA complex"/>
    <property type="evidence" value="ECO:0007669"/>
    <property type="project" value="TreeGrafter"/>
</dbReference>
<evidence type="ECO:0000313" key="2">
    <source>
        <dbReference type="EMBL" id="KAK9112151.1"/>
    </source>
</evidence>
<gene>
    <name evidence="2" type="ORF">Scep_019670</name>
</gene>
<comment type="caution">
    <text evidence="2">The sequence shown here is derived from an EMBL/GenBank/DDBJ whole genome shotgun (WGS) entry which is preliminary data.</text>
</comment>
<dbReference type="PANTHER" id="PTHR21277">
    <property type="entry name" value="TRANSCRIPTIONAL ADAPTER 1"/>
    <property type="match status" value="1"/>
</dbReference>
<dbReference type="GO" id="GO:0006357">
    <property type="term" value="P:regulation of transcription by RNA polymerase II"/>
    <property type="evidence" value="ECO:0007669"/>
    <property type="project" value="TreeGrafter"/>
</dbReference>
<evidence type="ECO:0000256" key="1">
    <source>
        <dbReference type="SAM" id="MobiDB-lite"/>
    </source>
</evidence>
<dbReference type="GO" id="GO:0003713">
    <property type="term" value="F:transcription coactivator activity"/>
    <property type="evidence" value="ECO:0007669"/>
    <property type="project" value="TreeGrafter"/>
</dbReference>
<feature type="compositionally biased region" description="Polar residues" evidence="1">
    <location>
        <begin position="107"/>
        <end position="117"/>
    </location>
</feature>
<sequence length="362" mass="40030">MILESEMPTSRRSNRIDTLELKARIFKKLGHQKADKYFFLLTKLFSLKIKRTDFEKVCIGIIGRENLPLHNRLIESIIKNACVAKSPPFRGSRVDSSKNAKMGNGGNQRSSPQSVGKGTSPLYPCQGRSSNLRKQKLRDISSPIDSTGKTQSTVWDGSVRRMQEQQSATELLSLGSRPLGEVVSVEDGEEVEQMMGSPSVQSRSPVRPPLGISTNVVGARKALRSSSVTSFCPAVCHNNYELPDTRFLRMRLERKLAAEGLNISMDCANALNHGLDAFLKCLIRPCIELAGSKHGVQQLKQANGWPQPFVNGMMSETHILKSGTPISACLSDFRVAMELNPQVFGDDWPSQLEKICLRSSVD</sequence>
<dbReference type="Proteomes" id="UP001419268">
    <property type="component" value="Unassembled WGS sequence"/>
</dbReference>
<name>A0AAP0NQ17_9MAGN</name>
<feature type="compositionally biased region" description="Polar residues" evidence="1">
    <location>
        <begin position="143"/>
        <end position="155"/>
    </location>
</feature>
<dbReference type="CDD" id="cd22933">
    <property type="entry name" value="HFD_HFI1"/>
    <property type="match status" value="1"/>
</dbReference>